<organism evidence="2 3">
    <name type="scientific">Boletus edulis BED1</name>
    <dbReference type="NCBI Taxonomy" id="1328754"/>
    <lineage>
        <taxon>Eukaryota</taxon>
        <taxon>Fungi</taxon>
        <taxon>Dikarya</taxon>
        <taxon>Basidiomycota</taxon>
        <taxon>Agaricomycotina</taxon>
        <taxon>Agaricomycetes</taxon>
        <taxon>Agaricomycetidae</taxon>
        <taxon>Boletales</taxon>
        <taxon>Boletineae</taxon>
        <taxon>Boletaceae</taxon>
        <taxon>Boletoideae</taxon>
        <taxon>Boletus</taxon>
    </lineage>
</organism>
<feature type="compositionally biased region" description="Polar residues" evidence="1">
    <location>
        <begin position="22"/>
        <end position="44"/>
    </location>
</feature>
<dbReference type="AlphaFoldDB" id="A0AAD4BD08"/>
<proteinExistence type="predicted"/>
<dbReference type="EMBL" id="WHUW01000141">
    <property type="protein sequence ID" value="KAF8421514.1"/>
    <property type="molecule type" value="Genomic_DNA"/>
</dbReference>
<dbReference type="Proteomes" id="UP001194468">
    <property type="component" value="Unassembled WGS sequence"/>
</dbReference>
<evidence type="ECO:0000313" key="2">
    <source>
        <dbReference type="EMBL" id="KAF8421514.1"/>
    </source>
</evidence>
<name>A0AAD4BD08_BOLED</name>
<comment type="caution">
    <text evidence="2">The sequence shown here is derived from an EMBL/GenBank/DDBJ whole genome shotgun (WGS) entry which is preliminary data.</text>
</comment>
<protein>
    <submittedName>
        <fullName evidence="2">Uncharacterized protein</fullName>
    </submittedName>
</protein>
<keyword evidence="3" id="KW-1185">Reference proteome</keyword>
<accession>A0AAD4BD08</accession>
<evidence type="ECO:0000256" key="1">
    <source>
        <dbReference type="SAM" id="MobiDB-lite"/>
    </source>
</evidence>
<sequence>MDSLIIMSCNHTRATSAPRDPSNLSTSAPDLHNHPTTAPILSSHSTPSLRVLNVDCRYMR</sequence>
<reference evidence="2" key="2">
    <citation type="journal article" date="2020" name="Nat. Commun.">
        <title>Large-scale genome sequencing of mycorrhizal fungi provides insights into the early evolution of symbiotic traits.</title>
        <authorList>
            <person name="Miyauchi S."/>
            <person name="Kiss E."/>
            <person name="Kuo A."/>
            <person name="Drula E."/>
            <person name="Kohler A."/>
            <person name="Sanchez-Garcia M."/>
            <person name="Morin E."/>
            <person name="Andreopoulos B."/>
            <person name="Barry K.W."/>
            <person name="Bonito G."/>
            <person name="Buee M."/>
            <person name="Carver A."/>
            <person name="Chen C."/>
            <person name="Cichocki N."/>
            <person name="Clum A."/>
            <person name="Culley D."/>
            <person name="Crous P.W."/>
            <person name="Fauchery L."/>
            <person name="Girlanda M."/>
            <person name="Hayes R.D."/>
            <person name="Keri Z."/>
            <person name="LaButti K."/>
            <person name="Lipzen A."/>
            <person name="Lombard V."/>
            <person name="Magnuson J."/>
            <person name="Maillard F."/>
            <person name="Murat C."/>
            <person name="Nolan M."/>
            <person name="Ohm R.A."/>
            <person name="Pangilinan J."/>
            <person name="Pereira M.F."/>
            <person name="Perotto S."/>
            <person name="Peter M."/>
            <person name="Pfister S."/>
            <person name="Riley R."/>
            <person name="Sitrit Y."/>
            <person name="Stielow J.B."/>
            <person name="Szollosi G."/>
            <person name="Zifcakova L."/>
            <person name="Stursova M."/>
            <person name="Spatafora J.W."/>
            <person name="Tedersoo L."/>
            <person name="Vaario L.M."/>
            <person name="Yamada A."/>
            <person name="Yan M."/>
            <person name="Wang P."/>
            <person name="Xu J."/>
            <person name="Bruns T."/>
            <person name="Baldrian P."/>
            <person name="Vilgalys R."/>
            <person name="Dunand C."/>
            <person name="Henrissat B."/>
            <person name="Grigoriev I.V."/>
            <person name="Hibbett D."/>
            <person name="Nagy L.G."/>
            <person name="Martin F.M."/>
        </authorList>
    </citation>
    <scope>NUCLEOTIDE SEQUENCE</scope>
    <source>
        <strain evidence="2">BED1</strain>
    </source>
</reference>
<reference evidence="2" key="1">
    <citation type="submission" date="2019-10" db="EMBL/GenBank/DDBJ databases">
        <authorList>
            <consortium name="DOE Joint Genome Institute"/>
            <person name="Kuo A."/>
            <person name="Miyauchi S."/>
            <person name="Kiss E."/>
            <person name="Drula E."/>
            <person name="Kohler A."/>
            <person name="Sanchez-Garcia M."/>
            <person name="Andreopoulos B."/>
            <person name="Barry K.W."/>
            <person name="Bonito G."/>
            <person name="Buee M."/>
            <person name="Carver A."/>
            <person name="Chen C."/>
            <person name="Cichocki N."/>
            <person name="Clum A."/>
            <person name="Culley D."/>
            <person name="Crous P.W."/>
            <person name="Fauchery L."/>
            <person name="Girlanda M."/>
            <person name="Hayes R."/>
            <person name="Keri Z."/>
            <person name="LaButti K."/>
            <person name="Lipzen A."/>
            <person name="Lombard V."/>
            <person name="Magnuson J."/>
            <person name="Maillard F."/>
            <person name="Morin E."/>
            <person name="Murat C."/>
            <person name="Nolan M."/>
            <person name="Ohm R."/>
            <person name="Pangilinan J."/>
            <person name="Pereira M."/>
            <person name="Perotto S."/>
            <person name="Peter M."/>
            <person name="Riley R."/>
            <person name="Sitrit Y."/>
            <person name="Stielow B."/>
            <person name="Szollosi G."/>
            <person name="Zifcakova L."/>
            <person name="Stursova M."/>
            <person name="Spatafora J.W."/>
            <person name="Tedersoo L."/>
            <person name="Vaario L.-M."/>
            <person name="Yamada A."/>
            <person name="Yan M."/>
            <person name="Wang P."/>
            <person name="Xu J."/>
            <person name="Bruns T."/>
            <person name="Baldrian P."/>
            <person name="Vilgalys R."/>
            <person name="Henrissat B."/>
            <person name="Grigoriev I.V."/>
            <person name="Hibbett D."/>
            <person name="Nagy L.G."/>
            <person name="Martin F.M."/>
        </authorList>
    </citation>
    <scope>NUCLEOTIDE SEQUENCE</scope>
    <source>
        <strain evidence="2">BED1</strain>
    </source>
</reference>
<feature type="region of interest" description="Disordered" evidence="1">
    <location>
        <begin position="10"/>
        <end position="44"/>
    </location>
</feature>
<evidence type="ECO:0000313" key="3">
    <source>
        <dbReference type="Proteomes" id="UP001194468"/>
    </source>
</evidence>
<gene>
    <name evidence="2" type="ORF">L210DRAFT_3572836</name>
</gene>